<evidence type="ECO:0000259" key="2">
    <source>
        <dbReference type="Pfam" id="PF00248"/>
    </source>
</evidence>
<reference evidence="3 4" key="1">
    <citation type="submission" date="2015-08" db="EMBL/GenBank/DDBJ databases">
        <title>Emmonsia species relationships and genome sequence.</title>
        <authorList>
            <person name="Cuomo C.A."/>
            <person name="Schwartz I.S."/>
            <person name="Kenyon C."/>
            <person name="De Hoog G.S."/>
            <person name="Govender N.P."/>
            <person name="Botha A."/>
            <person name="Moreno L."/>
            <person name="De Vries M."/>
            <person name="Munoz J.F."/>
            <person name="Stielow J.B."/>
        </authorList>
    </citation>
    <scope>NUCLEOTIDE SEQUENCE [LARGE SCALE GENOMIC DNA]</scope>
    <source>
        <strain evidence="3 4">EI222</strain>
    </source>
</reference>
<dbReference type="VEuPathDB" id="FungiDB:ACJ73_00900"/>
<keyword evidence="4" id="KW-1185">Reference proteome</keyword>
<dbReference type="SUPFAM" id="SSF51430">
    <property type="entry name" value="NAD(P)-linked oxidoreductase"/>
    <property type="match status" value="1"/>
</dbReference>
<dbReference type="AlphaFoldDB" id="A0A1J9QGV5"/>
<proteinExistence type="predicted"/>
<protein>
    <recommendedName>
        <fullName evidence="2">NADP-dependent oxidoreductase domain-containing protein</fullName>
    </recommendedName>
</protein>
<dbReference type="GO" id="GO:0016491">
    <property type="term" value="F:oxidoreductase activity"/>
    <property type="evidence" value="ECO:0007669"/>
    <property type="project" value="UniProtKB-KW"/>
</dbReference>
<dbReference type="OrthoDB" id="5772781at2759"/>
<organism evidence="3 4">
    <name type="scientific">Blastomyces percursus</name>
    <dbReference type="NCBI Taxonomy" id="1658174"/>
    <lineage>
        <taxon>Eukaryota</taxon>
        <taxon>Fungi</taxon>
        <taxon>Dikarya</taxon>
        <taxon>Ascomycota</taxon>
        <taxon>Pezizomycotina</taxon>
        <taxon>Eurotiomycetes</taxon>
        <taxon>Eurotiomycetidae</taxon>
        <taxon>Onygenales</taxon>
        <taxon>Ajellomycetaceae</taxon>
        <taxon>Blastomyces</taxon>
    </lineage>
</organism>
<dbReference type="InterPro" id="IPR023210">
    <property type="entry name" value="NADP_OxRdtase_dom"/>
</dbReference>
<accession>A0A1J9QGV5</accession>
<evidence type="ECO:0000313" key="4">
    <source>
        <dbReference type="Proteomes" id="UP000242791"/>
    </source>
</evidence>
<name>A0A1J9QGV5_9EURO</name>
<gene>
    <name evidence="3" type="ORF">ACJ73_00900</name>
</gene>
<dbReference type="EMBL" id="LGTZ01000072">
    <property type="protein sequence ID" value="OJD27712.1"/>
    <property type="molecule type" value="Genomic_DNA"/>
</dbReference>
<dbReference type="Pfam" id="PF00248">
    <property type="entry name" value="Aldo_ket_red"/>
    <property type="match status" value="1"/>
</dbReference>
<comment type="caution">
    <text evidence="3">The sequence shown here is derived from an EMBL/GenBank/DDBJ whole genome shotgun (WGS) entry which is preliminary data.</text>
</comment>
<feature type="domain" description="NADP-dependent oxidoreductase" evidence="2">
    <location>
        <begin position="7"/>
        <end position="70"/>
    </location>
</feature>
<evidence type="ECO:0000256" key="1">
    <source>
        <dbReference type="ARBA" id="ARBA00023002"/>
    </source>
</evidence>
<dbReference type="InterPro" id="IPR036812">
    <property type="entry name" value="NAD(P)_OxRdtase_dom_sf"/>
</dbReference>
<keyword evidence="1" id="KW-0560">Oxidoreductase</keyword>
<dbReference type="Gene3D" id="3.20.20.100">
    <property type="entry name" value="NADP-dependent oxidoreductase domain"/>
    <property type="match status" value="1"/>
</dbReference>
<dbReference type="Proteomes" id="UP000242791">
    <property type="component" value="Unassembled WGS sequence"/>
</dbReference>
<evidence type="ECO:0000313" key="3">
    <source>
        <dbReference type="EMBL" id="OJD27712.1"/>
    </source>
</evidence>
<sequence>MGYNEDSGQVERNIGEAIRESRIPREELFIVTKLLTGGPIWRTSHNCFHKFEDVEIDMDMSLGNFKLDYAYTVTWAAMEKL</sequence>